<accession>A0ABS5Z1B7</accession>
<evidence type="ECO:0000256" key="3">
    <source>
        <dbReference type="ARBA" id="ARBA00023315"/>
    </source>
</evidence>
<dbReference type="Pfam" id="PF13527">
    <property type="entry name" value="Acetyltransf_9"/>
    <property type="match status" value="1"/>
</dbReference>
<dbReference type="Pfam" id="PF13530">
    <property type="entry name" value="SCP2_2"/>
    <property type="match status" value="1"/>
</dbReference>
<organism evidence="6 7">
    <name type="scientific">Paractinoplanes bogorensis</name>
    <dbReference type="NCBI Taxonomy" id="1610840"/>
    <lineage>
        <taxon>Bacteria</taxon>
        <taxon>Bacillati</taxon>
        <taxon>Actinomycetota</taxon>
        <taxon>Actinomycetes</taxon>
        <taxon>Micromonosporales</taxon>
        <taxon>Micromonosporaceae</taxon>
        <taxon>Paractinoplanes</taxon>
    </lineage>
</organism>
<dbReference type="SUPFAM" id="SSF55729">
    <property type="entry name" value="Acyl-CoA N-acyltransferases (Nat)"/>
    <property type="match status" value="1"/>
</dbReference>
<dbReference type="PANTHER" id="PTHR37817:SF1">
    <property type="entry name" value="N-ACETYLTRANSFERASE EIS"/>
    <property type="match status" value="1"/>
</dbReference>
<dbReference type="InterPro" id="IPR000182">
    <property type="entry name" value="GNAT_dom"/>
</dbReference>
<evidence type="ECO:0000259" key="5">
    <source>
        <dbReference type="PROSITE" id="PS51186"/>
    </source>
</evidence>
<evidence type="ECO:0000256" key="1">
    <source>
        <dbReference type="ARBA" id="ARBA00009213"/>
    </source>
</evidence>
<sequence>MDESVRLRTAAADDRRAIADLLLYVFNEHTTDESRELEELIMESDRTIVAEDGDRIVGTAAAQTREMSLPGAVVPVAHVTGVGVAPTHRRRGILSAMMRRQLTEIAAAGREPVAALWASETAIYPRFGYGPACGRLVFDILSREVKITAPPAPPGRMRLVEPAAARAEMTALHNGLRIHRVGWSSRPEYWWDYLLRDTDSQRDGATESRGVIYETADGPVGYATWRVKNDWSSHGPAAEVRVREVVAGDPGVYAELWRFLLSLDLSKKASYHYGAVDEPLQFMVDEPRKLGARYADSLWIRLVDLPAALAARRYACPVDAVIEVTDPIIEANNGRWRLIGGPDKASCVRTDDAPDLVCSITELGAAYLGGTTLATLVTAGRARQLTDNLPSTAFRWNREPSSIEVF</sequence>
<dbReference type="PROSITE" id="PS51186">
    <property type="entry name" value="GNAT"/>
    <property type="match status" value="1"/>
</dbReference>
<evidence type="ECO:0000256" key="4">
    <source>
        <dbReference type="HAMAP-Rule" id="MF_01812"/>
    </source>
</evidence>
<evidence type="ECO:0000256" key="2">
    <source>
        <dbReference type="ARBA" id="ARBA00022679"/>
    </source>
</evidence>
<dbReference type="Gene3D" id="3.40.630.30">
    <property type="match status" value="2"/>
</dbReference>
<comment type="similarity">
    <text evidence="1 4">Belongs to the acetyltransferase Eis family.</text>
</comment>
<feature type="domain" description="N-acetyltransferase" evidence="5">
    <location>
        <begin position="5"/>
        <end position="150"/>
    </location>
</feature>
<dbReference type="RefSeq" id="WP_215794124.1">
    <property type="nucleotide sequence ID" value="NZ_JAHKKG010000015.1"/>
</dbReference>
<keyword evidence="7" id="KW-1185">Reference proteome</keyword>
<dbReference type="InterPro" id="IPR016181">
    <property type="entry name" value="Acyl_CoA_acyltransferase"/>
</dbReference>
<dbReference type="Pfam" id="PF17668">
    <property type="entry name" value="Acetyltransf_17"/>
    <property type="match status" value="1"/>
</dbReference>
<evidence type="ECO:0000313" key="7">
    <source>
        <dbReference type="Proteomes" id="UP001519654"/>
    </source>
</evidence>
<dbReference type="Proteomes" id="UP001519654">
    <property type="component" value="Unassembled WGS sequence"/>
</dbReference>
<dbReference type="SUPFAM" id="SSF55718">
    <property type="entry name" value="SCP-like"/>
    <property type="match status" value="1"/>
</dbReference>
<dbReference type="InterPro" id="IPR025559">
    <property type="entry name" value="Eis_dom"/>
</dbReference>
<dbReference type="InterPro" id="IPR036527">
    <property type="entry name" value="SCP2_sterol-bd_dom_sf"/>
</dbReference>
<feature type="active site" description="Proton acceptor; via carboxylate" evidence="4">
    <location>
        <position position="406"/>
    </location>
</feature>
<feature type="active site" description="Proton donor" evidence="4">
    <location>
        <position position="124"/>
    </location>
</feature>
<gene>
    <name evidence="6" type="ORF">KOI35_38705</name>
</gene>
<evidence type="ECO:0000313" key="6">
    <source>
        <dbReference type="EMBL" id="MBU2669458.1"/>
    </source>
</evidence>
<feature type="binding site" evidence="4">
    <location>
        <begin position="90"/>
        <end position="95"/>
    </location>
    <ligand>
        <name>acetyl-CoA</name>
        <dbReference type="ChEBI" id="CHEBI:57288"/>
    </ligand>
</feature>
<comment type="caution">
    <text evidence="6">The sequence shown here is derived from an EMBL/GenBank/DDBJ whole genome shotgun (WGS) entry which is preliminary data.</text>
</comment>
<dbReference type="NCBIfam" id="NF002367">
    <property type="entry name" value="PRK01346.1-4"/>
    <property type="match status" value="1"/>
</dbReference>
<feature type="binding site" evidence="4">
    <location>
        <begin position="82"/>
        <end position="84"/>
    </location>
    <ligand>
        <name>acetyl-CoA</name>
        <dbReference type="ChEBI" id="CHEBI:57288"/>
    </ligand>
</feature>
<reference evidence="6 7" key="1">
    <citation type="submission" date="2021-06" db="EMBL/GenBank/DDBJ databases">
        <title>Actinoplanes lichenicola sp. nov., and Actinoplanes ovalisporus sp. nov., isolated from lichen in Thailand.</title>
        <authorList>
            <person name="Saeng-In P."/>
            <person name="Kanchanasin P."/>
            <person name="Yuki M."/>
            <person name="Kudo T."/>
            <person name="Ohkuma M."/>
            <person name="Phongsopitanun W."/>
            <person name="Tanasupawat S."/>
        </authorList>
    </citation>
    <scope>NUCLEOTIDE SEQUENCE [LARGE SCALE GENOMIC DNA]</scope>
    <source>
        <strain evidence="6 7">NBRC 110975</strain>
    </source>
</reference>
<dbReference type="InterPro" id="IPR041380">
    <property type="entry name" value="Acetyltransf_17"/>
</dbReference>
<name>A0ABS5Z1B7_9ACTN</name>
<dbReference type="HAMAP" id="MF_01812">
    <property type="entry name" value="Eis"/>
    <property type="match status" value="1"/>
</dbReference>
<dbReference type="InterPro" id="IPR051554">
    <property type="entry name" value="Acetyltransferase_Eis"/>
</dbReference>
<comment type="subunit">
    <text evidence="4">Homohexamer; trimer of dimers.</text>
</comment>
<keyword evidence="3 4" id="KW-0012">Acyltransferase</keyword>
<dbReference type="InterPro" id="IPR022902">
    <property type="entry name" value="NAcTrfase_Eis"/>
</dbReference>
<proteinExistence type="inferred from homology"/>
<dbReference type="Gene3D" id="3.30.1050.10">
    <property type="entry name" value="SCP2 sterol-binding domain"/>
    <property type="match status" value="1"/>
</dbReference>
<keyword evidence="2 4" id="KW-0808">Transferase</keyword>
<protein>
    <submittedName>
        <fullName evidence="6">GNAT family N-acetyltransferase</fullName>
    </submittedName>
</protein>
<feature type="binding site" evidence="4">
    <location>
        <begin position="119"/>
        <end position="120"/>
    </location>
    <ligand>
        <name>acetyl-CoA</name>
        <dbReference type="ChEBI" id="CHEBI:57288"/>
    </ligand>
</feature>
<dbReference type="EMBL" id="JAHKKG010000015">
    <property type="protein sequence ID" value="MBU2669458.1"/>
    <property type="molecule type" value="Genomic_DNA"/>
</dbReference>
<dbReference type="PANTHER" id="PTHR37817">
    <property type="entry name" value="N-ACETYLTRANSFERASE EIS"/>
    <property type="match status" value="1"/>
</dbReference>
<dbReference type="CDD" id="cd04301">
    <property type="entry name" value="NAT_SF"/>
    <property type="match status" value="1"/>
</dbReference>